<name>A0A1M5Y249_9CLOT</name>
<reference evidence="1 2" key="1">
    <citation type="submission" date="2016-11" db="EMBL/GenBank/DDBJ databases">
        <authorList>
            <person name="Jaros S."/>
            <person name="Januszkiewicz K."/>
            <person name="Wedrychowicz H."/>
        </authorList>
    </citation>
    <scope>NUCLEOTIDE SEQUENCE [LARGE SCALE GENOMIC DNA]</scope>
    <source>
        <strain evidence="1 2">DSM 6191</strain>
    </source>
</reference>
<dbReference type="InterPro" id="IPR010894">
    <property type="entry name" value="SpoVAD"/>
</dbReference>
<accession>A0A1M5Y249</accession>
<dbReference type="Gene3D" id="3.40.47.40">
    <property type="entry name" value="Stage V sporulation protein AD"/>
    <property type="match status" value="1"/>
</dbReference>
<dbReference type="NCBIfam" id="TIGR02845">
    <property type="entry name" value="spore_V_AD"/>
    <property type="match status" value="1"/>
</dbReference>
<dbReference type="EMBL" id="FQXU01000005">
    <property type="protein sequence ID" value="SHI06160.1"/>
    <property type="molecule type" value="Genomic_DNA"/>
</dbReference>
<sequence length="344" mass="37639">MYLHDKRRGEQTVEFTNPPKIIATTSVVGPKEGQGPLMDYFDIILEDDINGKDSFEKAESSMMYTAITETIKKAKLKEEDIHYLFAGDLLNQLTSSSFVARDLNIPFYGLFGACSTMTESLSLASLLMDGGFGDYIVASTSSHFSAAERQFRFPLEYGSQRKETAQWTVTGSGAMLLAKEGNFPKVTHVTTGIVKDYGILSADNMGAAMAPAAVDTIYRHFKDLNRRPDDYDLIVTGDLGKVGRELTQKLLLEYGYDVSKCYIDCGEIIFDNEKQKTNSGGSGCGCSAVVSCGYLYKRMMAGELHRILLVSTGALMSTTSSLQGESIPGIAHGVVIEFNKEGDK</sequence>
<gene>
    <name evidence="1" type="ORF">SAMN02745941_01806</name>
</gene>
<dbReference type="PIRSF" id="PIRSF011570">
    <property type="entry name" value="SpoVAD"/>
    <property type="match status" value="1"/>
</dbReference>
<dbReference type="NCBIfam" id="NF006160">
    <property type="entry name" value="PRK08304.1"/>
    <property type="match status" value="1"/>
</dbReference>
<proteinExistence type="predicted"/>
<evidence type="ECO:0000313" key="1">
    <source>
        <dbReference type="EMBL" id="SHI06160.1"/>
    </source>
</evidence>
<dbReference type="InterPro" id="IPR016039">
    <property type="entry name" value="Thiolase-like"/>
</dbReference>
<dbReference type="RefSeq" id="WP_073018736.1">
    <property type="nucleotide sequence ID" value="NZ_FQXU01000005.1"/>
</dbReference>
<dbReference type="InterPro" id="IPR038369">
    <property type="entry name" value="SpoVAD_sf"/>
</dbReference>
<dbReference type="SUPFAM" id="SSF53901">
    <property type="entry name" value="Thiolase-like"/>
    <property type="match status" value="1"/>
</dbReference>
<dbReference type="GO" id="GO:0016746">
    <property type="term" value="F:acyltransferase activity"/>
    <property type="evidence" value="ECO:0007669"/>
    <property type="project" value="InterPro"/>
</dbReference>
<dbReference type="AlphaFoldDB" id="A0A1M5Y249"/>
<protein>
    <submittedName>
        <fullName evidence="1">Stage V sporulation protein AD</fullName>
    </submittedName>
</protein>
<dbReference type="Proteomes" id="UP000184241">
    <property type="component" value="Unassembled WGS sequence"/>
</dbReference>
<dbReference type="Pfam" id="PF07451">
    <property type="entry name" value="SpoVAD"/>
    <property type="match status" value="1"/>
</dbReference>
<organism evidence="1 2">
    <name type="scientific">Clostridium intestinale DSM 6191</name>
    <dbReference type="NCBI Taxonomy" id="1121320"/>
    <lineage>
        <taxon>Bacteria</taxon>
        <taxon>Bacillati</taxon>
        <taxon>Bacillota</taxon>
        <taxon>Clostridia</taxon>
        <taxon>Eubacteriales</taxon>
        <taxon>Clostridiaceae</taxon>
        <taxon>Clostridium</taxon>
    </lineage>
</organism>
<evidence type="ECO:0000313" key="2">
    <source>
        <dbReference type="Proteomes" id="UP000184241"/>
    </source>
</evidence>